<dbReference type="KEGG" id="aep:AMC99_00932"/>
<dbReference type="RefSeq" id="WP_157058251.1">
    <property type="nucleotide sequence ID" value="NZ_CP012669.1"/>
</dbReference>
<keyword evidence="1" id="KW-1133">Transmembrane helix</keyword>
<dbReference type="AlphaFoldDB" id="A0A0M4M756"/>
<evidence type="ECO:0000313" key="3">
    <source>
        <dbReference type="Proteomes" id="UP000057938"/>
    </source>
</evidence>
<dbReference type="PATRIC" id="fig|361183.4.peg.915"/>
<protein>
    <submittedName>
        <fullName evidence="2">Uncharacterized protein</fullName>
    </submittedName>
</protein>
<organism evidence="2 3">
    <name type="scientific">Altererythrobacter epoxidivorans</name>
    <dbReference type="NCBI Taxonomy" id="361183"/>
    <lineage>
        <taxon>Bacteria</taxon>
        <taxon>Pseudomonadati</taxon>
        <taxon>Pseudomonadota</taxon>
        <taxon>Alphaproteobacteria</taxon>
        <taxon>Sphingomonadales</taxon>
        <taxon>Erythrobacteraceae</taxon>
        <taxon>Altererythrobacter</taxon>
    </lineage>
</organism>
<keyword evidence="1" id="KW-0812">Transmembrane</keyword>
<feature type="transmembrane region" description="Helical" evidence="1">
    <location>
        <begin position="14"/>
        <end position="31"/>
    </location>
</feature>
<evidence type="ECO:0000313" key="2">
    <source>
        <dbReference type="EMBL" id="ALE16235.1"/>
    </source>
</evidence>
<keyword evidence="1" id="KW-0472">Membrane</keyword>
<dbReference type="STRING" id="361183.AMC99_00932"/>
<proteinExistence type="predicted"/>
<dbReference type="EMBL" id="CP012669">
    <property type="protein sequence ID" value="ALE16235.1"/>
    <property type="molecule type" value="Genomic_DNA"/>
</dbReference>
<keyword evidence="3" id="KW-1185">Reference proteome</keyword>
<accession>A0A0M4M756</accession>
<gene>
    <name evidence="2" type="ORF">AMC99_00932</name>
</gene>
<reference evidence="2 3" key="1">
    <citation type="submission" date="2015-09" db="EMBL/GenBank/DDBJ databases">
        <title>Complete genome sequence of a benzo[a]pyrene-degrading bacterium Altererythrobacter epoxidivorans CGMCC 1.7731T.</title>
        <authorList>
            <person name="Li Z."/>
            <person name="Cheng H."/>
            <person name="Huo Y."/>
            <person name="Xu X."/>
        </authorList>
    </citation>
    <scope>NUCLEOTIDE SEQUENCE [LARGE SCALE GENOMIC DNA]</scope>
    <source>
        <strain evidence="2 3">CGMCC 1.7731</strain>
    </source>
</reference>
<name>A0A0M4M756_9SPHN</name>
<evidence type="ECO:0000256" key="1">
    <source>
        <dbReference type="SAM" id="Phobius"/>
    </source>
</evidence>
<dbReference type="Proteomes" id="UP000057938">
    <property type="component" value="Chromosome"/>
</dbReference>
<sequence length="51" mass="5538">MQGSLDKGGSRKRHILWAAIALIGVLALAWFDGGEEPIHPIEVQVSMPEGR</sequence>